<dbReference type="Proteomes" id="UP000177088">
    <property type="component" value="Unassembled WGS sequence"/>
</dbReference>
<protein>
    <recommendedName>
        <fullName evidence="4">General secretion pathway GspH domain-containing protein</fullName>
    </recommendedName>
</protein>
<keyword evidence="1" id="KW-0812">Transmembrane</keyword>
<dbReference type="InterPro" id="IPR045584">
    <property type="entry name" value="Pilin-like"/>
</dbReference>
<evidence type="ECO:0000313" key="3">
    <source>
        <dbReference type="Proteomes" id="UP000177088"/>
    </source>
</evidence>
<dbReference type="InterPro" id="IPR012902">
    <property type="entry name" value="N_methyl_site"/>
</dbReference>
<accession>A0A1F7UBL8</accession>
<gene>
    <name evidence="2" type="ORF">A3C96_00615</name>
</gene>
<name>A0A1F7UBL8_9BACT</name>
<dbReference type="NCBIfam" id="TIGR02532">
    <property type="entry name" value="IV_pilin_GFxxxE"/>
    <property type="match status" value="1"/>
</dbReference>
<feature type="transmembrane region" description="Helical" evidence="1">
    <location>
        <begin position="25"/>
        <end position="48"/>
    </location>
</feature>
<keyword evidence="1" id="KW-0472">Membrane</keyword>
<dbReference type="EMBL" id="MGEA01000002">
    <property type="protein sequence ID" value="OGL75087.1"/>
    <property type="molecule type" value="Genomic_DNA"/>
</dbReference>
<dbReference type="PROSITE" id="PS00409">
    <property type="entry name" value="PROKAR_NTER_METHYL"/>
    <property type="match status" value="1"/>
</dbReference>
<evidence type="ECO:0000256" key="1">
    <source>
        <dbReference type="SAM" id="Phobius"/>
    </source>
</evidence>
<dbReference type="AlphaFoldDB" id="A0A1F7UBL8"/>
<dbReference type="SUPFAM" id="SSF54523">
    <property type="entry name" value="Pili subunits"/>
    <property type="match status" value="1"/>
</dbReference>
<keyword evidence="1" id="KW-1133">Transmembrane helix</keyword>
<evidence type="ECO:0008006" key="4">
    <source>
        <dbReference type="Google" id="ProtNLM"/>
    </source>
</evidence>
<reference evidence="2 3" key="1">
    <citation type="journal article" date="2016" name="Nat. Commun.">
        <title>Thousands of microbial genomes shed light on interconnected biogeochemical processes in an aquifer system.</title>
        <authorList>
            <person name="Anantharaman K."/>
            <person name="Brown C.T."/>
            <person name="Hug L.A."/>
            <person name="Sharon I."/>
            <person name="Castelle C.J."/>
            <person name="Probst A.J."/>
            <person name="Thomas B.C."/>
            <person name="Singh A."/>
            <person name="Wilkins M.J."/>
            <person name="Karaoz U."/>
            <person name="Brodie E.L."/>
            <person name="Williams K.H."/>
            <person name="Hubbard S.S."/>
            <person name="Banfield J.F."/>
        </authorList>
    </citation>
    <scope>NUCLEOTIDE SEQUENCE [LARGE SCALE GENOMIC DNA]</scope>
</reference>
<evidence type="ECO:0000313" key="2">
    <source>
        <dbReference type="EMBL" id="OGL75087.1"/>
    </source>
</evidence>
<organism evidence="2 3">
    <name type="scientific">Candidatus Uhrbacteria bacterium RIFCSPHIGHO2_02_FULL_60_10</name>
    <dbReference type="NCBI Taxonomy" id="1802392"/>
    <lineage>
        <taxon>Bacteria</taxon>
        <taxon>Candidatus Uhriibacteriota</taxon>
    </lineage>
</organism>
<proteinExistence type="predicted"/>
<comment type="caution">
    <text evidence="2">The sequence shown here is derived from an EMBL/GenBank/DDBJ whole genome shotgun (WGS) entry which is preliminary data.</text>
</comment>
<dbReference type="Pfam" id="PF07963">
    <property type="entry name" value="N_methyl"/>
    <property type="match status" value="1"/>
</dbReference>
<sequence length="220" mass="23829">MNHSATRHRRTSPVRSSPLATSHGFTLIEMLISMTIFAVITGFVTANLSQSRSGDELRLSAQLVASSIRRVQSYSLSGQLVKLCADNSGACPRGQLDCPGLIACRDDLPKAYGVRFSPIIGNEKRIVFFADQNENGIFDDGEEFRTDAISSGRFVTVTSTSIGTTALSGALDIVFFPPKSAIKFNGEISETTAKIVLRQPRVARDRTVTVNRISGQVNSD</sequence>